<comment type="caution">
    <text evidence="2">The sequence shown here is derived from an EMBL/GenBank/DDBJ whole genome shotgun (WGS) entry which is preliminary data.</text>
</comment>
<dbReference type="EMBL" id="JACHMY010000001">
    <property type="protein sequence ID" value="MBB5835549.1"/>
    <property type="molecule type" value="Genomic_DNA"/>
</dbReference>
<accession>A0A7W9J4P2</accession>
<reference evidence="2 3" key="1">
    <citation type="submission" date="2020-08" db="EMBL/GenBank/DDBJ databases">
        <title>Sequencing the genomes of 1000 actinobacteria strains.</title>
        <authorList>
            <person name="Klenk H.-P."/>
        </authorList>
    </citation>
    <scope>NUCLEOTIDE SEQUENCE [LARGE SCALE GENOMIC DNA]</scope>
    <source>
        <strain evidence="2 3">DSM 28967</strain>
    </source>
</reference>
<dbReference type="SUPFAM" id="SSF48452">
    <property type="entry name" value="TPR-like"/>
    <property type="match status" value="1"/>
</dbReference>
<evidence type="ECO:0000313" key="3">
    <source>
        <dbReference type="Proteomes" id="UP000549971"/>
    </source>
</evidence>
<dbReference type="InterPro" id="IPR024983">
    <property type="entry name" value="CHAT_dom"/>
</dbReference>
<protein>
    <submittedName>
        <fullName evidence="2">Tetratricopeptide (TPR) repeat protein</fullName>
    </submittedName>
</protein>
<dbReference type="PANTHER" id="PTHR10098:SF108">
    <property type="entry name" value="TETRATRICOPEPTIDE REPEAT PROTEIN 28"/>
    <property type="match status" value="1"/>
</dbReference>
<gene>
    <name evidence="2" type="ORF">HDA39_002283</name>
</gene>
<proteinExistence type="predicted"/>
<organism evidence="2 3">
    <name type="scientific">Kribbella italica</name>
    <dbReference type="NCBI Taxonomy" id="1540520"/>
    <lineage>
        <taxon>Bacteria</taxon>
        <taxon>Bacillati</taxon>
        <taxon>Actinomycetota</taxon>
        <taxon>Actinomycetes</taxon>
        <taxon>Propionibacteriales</taxon>
        <taxon>Kribbellaceae</taxon>
        <taxon>Kribbella</taxon>
    </lineage>
</organism>
<dbReference type="AlphaFoldDB" id="A0A7W9J4P2"/>
<dbReference type="RefSeq" id="WP_184795185.1">
    <property type="nucleotide sequence ID" value="NZ_JACHMY010000001.1"/>
</dbReference>
<feature type="domain" description="CHAT" evidence="1">
    <location>
        <begin position="616"/>
        <end position="841"/>
    </location>
</feature>
<dbReference type="SMART" id="SM00028">
    <property type="entry name" value="TPR"/>
    <property type="match status" value="5"/>
</dbReference>
<keyword evidence="3" id="KW-1185">Reference proteome</keyword>
<evidence type="ECO:0000259" key="1">
    <source>
        <dbReference type="Pfam" id="PF12770"/>
    </source>
</evidence>
<sequence>MAVDIEDLQALALSRPTDALRIARDVLANAPSDAEAAAAHQAVGVVHRDFGDIKEAVAELRSAYRYARKAADPDREADIQASLGVALVMAGRTDRGVAMLDAIVPGRTGVQAGRILIRRAWVNGALLGRFDEALVDAEQAVALLSDAGDLVWEARALTHRAMVLLAMGAIERADQDYARSEELFSSRGQLAEYADTRQARGAAAFARGDLPTALRYLGDAQRVVEEELGILEPDLYANKCLVLLAAGLTRDALTEIDSALDRIEQQRGSDARRAELLYCAALAANATGALDVAESRGRAALMLFRRQQRPWWAARAELALLQSRYDGGDRTARLLSTSRRVSAELDQLDPDLATEAHLLTGRIAIARTDLLTAGEHLKIAAAARNRGLRARGAGWLAQATLHQGEGRSRAMLAACRQGLSLIEVYLRTLGATELRVLATAQGSELAAIALRYAVQQHNARQVLEWSERWRATVLAIPPVRPPEDDDLVADLATLRGLTHRLEANYDQRPGAGPLHRERRRLESSVRRRALLAPGTAGDRPDQFRSAELLDHLGARSLIELTEVDDQLYAIVVAGGRVHVDPVGPTALATHRLSHALFALRREASGRGTDQLDLDAIGAKLETLLLGPAIRHLRDGPVVVVPTGRLHAVPWSLLPSLRHRPTSVAPSAAAWLRARKAVPPSDRVVLIGGPKLSTGHEEVRRLAELYPDAVMLTDGAATADAVLKAIDGASLVHVAAHGTFRADSPLFSALQLDDGPLTVYDLERLRRAPHRVVLSSCSSAVGSPSGADELLGLVSALVALGSAGVVASVVPVNDPGTVPLMLDLHARLRAGDELAEALAGSRAAAGGSRFARTAAQSFVTLGA</sequence>
<dbReference type="Proteomes" id="UP000549971">
    <property type="component" value="Unassembled WGS sequence"/>
</dbReference>
<dbReference type="InterPro" id="IPR019734">
    <property type="entry name" value="TPR_rpt"/>
</dbReference>
<name>A0A7W9J4P2_9ACTN</name>
<evidence type="ECO:0000313" key="2">
    <source>
        <dbReference type="EMBL" id="MBB5835549.1"/>
    </source>
</evidence>
<dbReference type="PANTHER" id="PTHR10098">
    <property type="entry name" value="RAPSYN-RELATED"/>
    <property type="match status" value="1"/>
</dbReference>
<dbReference type="Pfam" id="PF12770">
    <property type="entry name" value="CHAT"/>
    <property type="match status" value="1"/>
</dbReference>
<dbReference type="Gene3D" id="1.25.40.10">
    <property type="entry name" value="Tetratricopeptide repeat domain"/>
    <property type="match status" value="2"/>
</dbReference>
<dbReference type="InterPro" id="IPR011990">
    <property type="entry name" value="TPR-like_helical_dom_sf"/>
</dbReference>